<evidence type="ECO:0000259" key="1">
    <source>
        <dbReference type="Pfam" id="PF01370"/>
    </source>
</evidence>
<keyword evidence="3" id="KW-1185">Reference proteome</keyword>
<protein>
    <submittedName>
        <fullName evidence="2">NAD(P)-dependent oxidoreductase</fullName>
    </submittedName>
</protein>
<dbReference type="InterPro" id="IPR036291">
    <property type="entry name" value="NAD(P)-bd_dom_sf"/>
</dbReference>
<dbReference type="Gene3D" id="3.90.25.10">
    <property type="entry name" value="UDP-galactose 4-epimerase, domain 1"/>
    <property type="match status" value="1"/>
</dbReference>
<comment type="caution">
    <text evidence="2">The sequence shown here is derived from an EMBL/GenBank/DDBJ whole genome shotgun (WGS) entry which is preliminary data.</text>
</comment>
<organism evidence="2 3">
    <name type="scientific">Actinomadura luzonensis</name>
    <dbReference type="NCBI Taxonomy" id="2805427"/>
    <lineage>
        <taxon>Bacteria</taxon>
        <taxon>Bacillati</taxon>
        <taxon>Actinomycetota</taxon>
        <taxon>Actinomycetes</taxon>
        <taxon>Streptosporangiales</taxon>
        <taxon>Thermomonosporaceae</taxon>
        <taxon>Actinomadura</taxon>
    </lineage>
</organism>
<reference evidence="2 3" key="1">
    <citation type="submission" date="2022-04" db="EMBL/GenBank/DDBJ databases">
        <title>Genome draft of Actinomadura sp. ATCC 31491.</title>
        <authorList>
            <person name="Shi X."/>
            <person name="Du Y."/>
        </authorList>
    </citation>
    <scope>NUCLEOTIDE SEQUENCE [LARGE SCALE GENOMIC DNA]</scope>
    <source>
        <strain evidence="2 3">ATCC 31491</strain>
    </source>
</reference>
<dbReference type="RefSeq" id="WP_242378577.1">
    <property type="nucleotide sequence ID" value="NZ_JAKRKC020000001.1"/>
</dbReference>
<feature type="domain" description="NAD-dependent epimerase/dehydratase" evidence="1">
    <location>
        <begin position="4"/>
        <end position="218"/>
    </location>
</feature>
<evidence type="ECO:0000313" key="2">
    <source>
        <dbReference type="EMBL" id="MCK2214734.1"/>
    </source>
</evidence>
<dbReference type="PRINTS" id="PR01713">
    <property type="entry name" value="NUCEPIMERASE"/>
</dbReference>
<dbReference type="Pfam" id="PF01370">
    <property type="entry name" value="Epimerase"/>
    <property type="match status" value="1"/>
</dbReference>
<dbReference type="EMBL" id="JAKRKC020000001">
    <property type="protein sequence ID" value="MCK2214734.1"/>
    <property type="molecule type" value="Genomic_DNA"/>
</dbReference>
<evidence type="ECO:0000313" key="3">
    <source>
        <dbReference type="Proteomes" id="UP001317259"/>
    </source>
</evidence>
<dbReference type="PANTHER" id="PTHR43245">
    <property type="entry name" value="BIFUNCTIONAL POLYMYXIN RESISTANCE PROTEIN ARNA"/>
    <property type="match status" value="1"/>
</dbReference>
<proteinExistence type="predicted"/>
<dbReference type="PANTHER" id="PTHR43245:SF13">
    <property type="entry name" value="UDP-D-APIOSE_UDP-D-XYLOSE SYNTHASE 2"/>
    <property type="match status" value="1"/>
</dbReference>
<dbReference type="SUPFAM" id="SSF51735">
    <property type="entry name" value="NAD(P)-binding Rossmann-fold domains"/>
    <property type="match status" value="1"/>
</dbReference>
<accession>A0ABT0FQW3</accession>
<dbReference type="Gene3D" id="3.40.50.720">
    <property type="entry name" value="NAD(P)-binding Rossmann-like Domain"/>
    <property type="match status" value="1"/>
</dbReference>
<dbReference type="Proteomes" id="UP001317259">
    <property type="component" value="Unassembled WGS sequence"/>
</dbReference>
<dbReference type="InterPro" id="IPR050177">
    <property type="entry name" value="Lipid_A_modif_metabolic_enz"/>
</dbReference>
<gene>
    <name evidence="2" type="ORF">MF672_013145</name>
</gene>
<name>A0ABT0FQW3_9ACTN</name>
<dbReference type="InterPro" id="IPR001509">
    <property type="entry name" value="Epimerase_deHydtase"/>
</dbReference>
<sequence length="294" mass="30308">MSTVVVFGATGFLGRPVAELLEGDARVTRLVRPRRAELDLLTAAPADVADLLAAARPAAVLNCVGRLSGGYDELLRGNAGVAAVLLEAVALAVPRARLVRLGSAAEYGPALPGARQREDGPARPTGAYGISHLAGTLLVERAREVDAMSLRVFNPVGPGVSAGNVLGRVLELIGAATGDVEVGPLGAVRDFVDVRDVARAVVRAAFAAEPAERVVNVGSGRAVLVREAVALLAEATGFTGEIRESAPAPGRSDADWSQADTGRAERVLGWRATVPLTESIKAMSIKAMSTRATA</sequence>